<accession>A0A699XEB3</accession>
<protein>
    <submittedName>
        <fullName evidence="1">Uncharacterized protein</fullName>
    </submittedName>
</protein>
<feature type="non-terminal residue" evidence="1">
    <location>
        <position position="58"/>
    </location>
</feature>
<sequence length="58" mass="5766">KYKSKEVGKDGSDSKAMVVVDDADSKGEVVSGDNVIPAGVSVSAGDVVAAVVSPQSET</sequence>
<gene>
    <name evidence="1" type="ORF">Tci_928709</name>
</gene>
<proteinExistence type="predicted"/>
<dbReference type="AlphaFoldDB" id="A0A699XEB3"/>
<evidence type="ECO:0000313" key="1">
    <source>
        <dbReference type="EMBL" id="GFD56740.1"/>
    </source>
</evidence>
<comment type="caution">
    <text evidence="1">The sequence shown here is derived from an EMBL/GenBank/DDBJ whole genome shotgun (WGS) entry which is preliminary data.</text>
</comment>
<dbReference type="EMBL" id="BKCJ011832651">
    <property type="protein sequence ID" value="GFD56740.1"/>
    <property type="molecule type" value="Genomic_DNA"/>
</dbReference>
<reference evidence="1" key="1">
    <citation type="journal article" date="2019" name="Sci. Rep.">
        <title>Draft genome of Tanacetum cinerariifolium, the natural source of mosquito coil.</title>
        <authorList>
            <person name="Yamashiro T."/>
            <person name="Shiraishi A."/>
            <person name="Satake H."/>
            <person name="Nakayama K."/>
        </authorList>
    </citation>
    <scope>NUCLEOTIDE SEQUENCE</scope>
</reference>
<organism evidence="1">
    <name type="scientific">Tanacetum cinerariifolium</name>
    <name type="common">Dalmatian daisy</name>
    <name type="synonym">Chrysanthemum cinerariifolium</name>
    <dbReference type="NCBI Taxonomy" id="118510"/>
    <lineage>
        <taxon>Eukaryota</taxon>
        <taxon>Viridiplantae</taxon>
        <taxon>Streptophyta</taxon>
        <taxon>Embryophyta</taxon>
        <taxon>Tracheophyta</taxon>
        <taxon>Spermatophyta</taxon>
        <taxon>Magnoliopsida</taxon>
        <taxon>eudicotyledons</taxon>
        <taxon>Gunneridae</taxon>
        <taxon>Pentapetalae</taxon>
        <taxon>asterids</taxon>
        <taxon>campanulids</taxon>
        <taxon>Asterales</taxon>
        <taxon>Asteraceae</taxon>
        <taxon>Asteroideae</taxon>
        <taxon>Anthemideae</taxon>
        <taxon>Anthemidinae</taxon>
        <taxon>Tanacetum</taxon>
    </lineage>
</organism>
<name>A0A699XEB3_TANCI</name>
<feature type="non-terminal residue" evidence="1">
    <location>
        <position position="1"/>
    </location>
</feature>